<organism evidence="6 7">
    <name type="scientific">Anopheles maculatus</name>
    <dbReference type="NCBI Taxonomy" id="74869"/>
    <lineage>
        <taxon>Eukaryota</taxon>
        <taxon>Metazoa</taxon>
        <taxon>Ecdysozoa</taxon>
        <taxon>Arthropoda</taxon>
        <taxon>Hexapoda</taxon>
        <taxon>Insecta</taxon>
        <taxon>Pterygota</taxon>
        <taxon>Neoptera</taxon>
        <taxon>Endopterygota</taxon>
        <taxon>Diptera</taxon>
        <taxon>Nematocera</taxon>
        <taxon>Culicoidea</taxon>
        <taxon>Culicidae</taxon>
        <taxon>Anophelinae</taxon>
        <taxon>Anopheles</taxon>
        <taxon>Anopheles maculatus group</taxon>
    </lineage>
</organism>
<dbReference type="SMART" id="SM00502">
    <property type="entry name" value="BBC"/>
    <property type="match status" value="1"/>
</dbReference>
<accession>A0A182SCA4</accession>
<dbReference type="Gene3D" id="3.30.160.60">
    <property type="entry name" value="Classic Zinc Finger"/>
    <property type="match status" value="1"/>
</dbReference>
<protein>
    <recommendedName>
        <fullName evidence="5">B box-type domain-containing protein</fullName>
    </recommendedName>
</protein>
<dbReference type="InterPro" id="IPR017907">
    <property type="entry name" value="Znf_RING_CS"/>
</dbReference>
<dbReference type="SMART" id="SM00336">
    <property type="entry name" value="BBOX"/>
    <property type="match status" value="2"/>
</dbReference>
<sequence>NKFTSPRVLSCLHVFCESCLDKLLTDGSSDKNLECGNGNTIVCTICKQSTPIGPKGAAGLHQDYILSNVLDLSTIEPAQLACTSCKSKEMAVSRCNDCANFLCDSCEYAHQHMRCFEDHKVVQLEDLRKSSEKVAIHKPLYCSVHATENLKYYCFNCSTPVCNECLIGEHKGNDHNYHIISEAEKPMRQELECSMREAKTKIEYCNQATTKLESSLHELQSQYETARGLINESFQSFKAVLEQCRENALKNLEKLHSERELKIMDLYDNVAKSVEKIEVATKYARKVLDQANGPELLSLKSMICAQLNQVMGTAPKGDVKFSIEFQSNYEKFEQLVPELFGKFRTESCLPASLNETTPSPTLPGVPIMVSDAHHQPANGSCGLSQGPLTASVTASSPISLPTSMQSSFDGDISTLGTTYMLPNVLTPEPATVAGTISGASNPLTGGTPSPGVVVGAGPPSLPGLSSIAEYNLHRLANLAGETSANDMTDSIVPVVNNNPATVPTAGATPNFTLADLISGNQHA</sequence>
<dbReference type="Proteomes" id="UP000075901">
    <property type="component" value="Unassembled WGS sequence"/>
</dbReference>
<dbReference type="AlphaFoldDB" id="A0A182SCA4"/>
<reference evidence="7" key="1">
    <citation type="submission" date="2013-09" db="EMBL/GenBank/DDBJ databases">
        <title>The Genome Sequence of Anopheles maculatus species B.</title>
        <authorList>
            <consortium name="The Broad Institute Genomics Platform"/>
            <person name="Neafsey D.E."/>
            <person name="Besansky N."/>
            <person name="Howell P."/>
            <person name="Walton C."/>
            <person name="Young S.K."/>
            <person name="Zeng Q."/>
            <person name="Gargeya S."/>
            <person name="Fitzgerald M."/>
            <person name="Haas B."/>
            <person name="Abouelleil A."/>
            <person name="Allen A.W."/>
            <person name="Alvarado L."/>
            <person name="Arachchi H.M."/>
            <person name="Berlin A.M."/>
            <person name="Chapman S.B."/>
            <person name="Gainer-Dewar J."/>
            <person name="Goldberg J."/>
            <person name="Griggs A."/>
            <person name="Gujja S."/>
            <person name="Hansen M."/>
            <person name="Howarth C."/>
            <person name="Imamovic A."/>
            <person name="Ireland A."/>
            <person name="Larimer J."/>
            <person name="McCowan C."/>
            <person name="Murphy C."/>
            <person name="Pearson M."/>
            <person name="Poon T.W."/>
            <person name="Priest M."/>
            <person name="Roberts A."/>
            <person name="Saif S."/>
            <person name="Shea T."/>
            <person name="Sisk P."/>
            <person name="Sykes S."/>
            <person name="Wortman J."/>
            <person name="Nusbaum C."/>
            <person name="Birren B."/>
        </authorList>
    </citation>
    <scope>NUCLEOTIDE SEQUENCE [LARGE SCALE GENOMIC DNA]</scope>
    <source>
        <strain evidence="7">maculatus3</strain>
    </source>
</reference>
<evidence type="ECO:0000256" key="4">
    <source>
        <dbReference type="PROSITE-ProRule" id="PRU00024"/>
    </source>
</evidence>
<dbReference type="CDD" id="cd20482">
    <property type="entry name" value="CC_brat-like"/>
    <property type="match status" value="1"/>
</dbReference>
<reference evidence="6" key="2">
    <citation type="submission" date="2020-05" db="UniProtKB">
        <authorList>
            <consortium name="EnsemblMetazoa"/>
        </authorList>
    </citation>
    <scope>IDENTIFICATION</scope>
    <source>
        <strain evidence="6">maculatus3</strain>
    </source>
</reference>
<dbReference type="SUPFAM" id="SSF57850">
    <property type="entry name" value="RING/U-box"/>
    <property type="match status" value="1"/>
</dbReference>
<dbReference type="PANTHER" id="PTHR25462">
    <property type="entry name" value="BONUS, ISOFORM C-RELATED"/>
    <property type="match status" value="1"/>
</dbReference>
<feature type="domain" description="B box-type" evidence="5">
    <location>
        <begin position="137"/>
        <end position="180"/>
    </location>
</feature>
<dbReference type="InterPro" id="IPR013083">
    <property type="entry name" value="Znf_RING/FYVE/PHD"/>
</dbReference>
<feature type="domain" description="B box-type" evidence="5">
    <location>
        <begin position="77"/>
        <end position="124"/>
    </location>
</feature>
<proteinExistence type="predicted"/>
<dbReference type="GO" id="GO:0061630">
    <property type="term" value="F:ubiquitin protein ligase activity"/>
    <property type="evidence" value="ECO:0007669"/>
    <property type="project" value="TreeGrafter"/>
</dbReference>
<evidence type="ECO:0000313" key="6">
    <source>
        <dbReference type="EnsemblMetazoa" id="AMAM003892-PA"/>
    </source>
</evidence>
<dbReference type="Gene3D" id="3.30.40.10">
    <property type="entry name" value="Zinc/RING finger domain, C3HC4 (zinc finger)"/>
    <property type="match status" value="1"/>
</dbReference>
<dbReference type="VEuPathDB" id="VectorBase:AMAM003892"/>
<keyword evidence="2 4" id="KW-0863">Zinc-finger</keyword>
<name>A0A182SCA4_9DIPT</name>
<dbReference type="GO" id="GO:0005654">
    <property type="term" value="C:nucleoplasm"/>
    <property type="evidence" value="ECO:0007669"/>
    <property type="project" value="TreeGrafter"/>
</dbReference>
<keyword evidence="3" id="KW-0862">Zinc</keyword>
<dbReference type="InterPro" id="IPR000315">
    <property type="entry name" value="Znf_B-box"/>
</dbReference>
<evidence type="ECO:0000313" key="7">
    <source>
        <dbReference type="Proteomes" id="UP000075901"/>
    </source>
</evidence>
<evidence type="ECO:0000256" key="1">
    <source>
        <dbReference type="ARBA" id="ARBA00022723"/>
    </source>
</evidence>
<dbReference type="CDD" id="cd19813">
    <property type="entry name" value="Bbox1_BRAT-like"/>
    <property type="match status" value="1"/>
</dbReference>
<dbReference type="PROSITE" id="PS50119">
    <property type="entry name" value="ZF_BBOX"/>
    <property type="match status" value="2"/>
</dbReference>
<dbReference type="InterPro" id="IPR047153">
    <property type="entry name" value="TRIM45/56/19-like"/>
</dbReference>
<dbReference type="PROSITE" id="PS00518">
    <property type="entry name" value="ZF_RING_1"/>
    <property type="match status" value="1"/>
</dbReference>
<evidence type="ECO:0000256" key="2">
    <source>
        <dbReference type="ARBA" id="ARBA00022771"/>
    </source>
</evidence>
<keyword evidence="1" id="KW-0479">Metal-binding</keyword>
<dbReference type="EnsemblMetazoa" id="AMAM003892-RA">
    <property type="protein sequence ID" value="AMAM003892-PA"/>
    <property type="gene ID" value="AMAM003892"/>
</dbReference>
<dbReference type="Pfam" id="PF00643">
    <property type="entry name" value="zf-B_box"/>
    <property type="match status" value="1"/>
</dbReference>
<dbReference type="SUPFAM" id="SSF57845">
    <property type="entry name" value="B-box zinc-binding domain"/>
    <property type="match status" value="1"/>
</dbReference>
<dbReference type="GO" id="GO:0008270">
    <property type="term" value="F:zinc ion binding"/>
    <property type="evidence" value="ECO:0007669"/>
    <property type="project" value="UniProtKB-KW"/>
</dbReference>
<keyword evidence="7" id="KW-1185">Reference proteome</keyword>
<evidence type="ECO:0000259" key="5">
    <source>
        <dbReference type="PROSITE" id="PS50119"/>
    </source>
</evidence>
<evidence type="ECO:0000256" key="3">
    <source>
        <dbReference type="ARBA" id="ARBA00022833"/>
    </source>
</evidence>
<dbReference type="CDD" id="cd19798">
    <property type="entry name" value="Bbox2_BRAT-like"/>
    <property type="match status" value="1"/>
</dbReference>
<dbReference type="InterPro" id="IPR003649">
    <property type="entry name" value="Bbox_C"/>
</dbReference>
<dbReference type="PANTHER" id="PTHR25462:SF296">
    <property type="entry name" value="MEIOTIC P26, ISOFORM F"/>
    <property type="match status" value="1"/>
</dbReference>